<dbReference type="Proteomes" id="UP000239388">
    <property type="component" value="Unassembled WGS sequence"/>
</dbReference>
<gene>
    <name evidence="2" type="ORF">C5Y98_18545</name>
</gene>
<keyword evidence="1" id="KW-0175">Coiled coil</keyword>
<evidence type="ECO:0000256" key="1">
    <source>
        <dbReference type="SAM" id="Coils"/>
    </source>
</evidence>
<proteinExistence type="predicted"/>
<name>A0A2S8FM73_9BACT</name>
<organism evidence="2 3">
    <name type="scientific">Blastopirellula marina</name>
    <dbReference type="NCBI Taxonomy" id="124"/>
    <lineage>
        <taxon>Bacteria</taxon>
        <taxon>Pseudomonadati</taxon>
        <taxon>Planctomycetota</taxon>
        <taxon>Planctomycetia</taxon>
        <taxon>Pirellulales</taxon>
        <taxon>Pirellulaceae</taxon>
        <taxon>Blastopirellula</taxon>
    </lineage>
</organism>
<evidence type="ECO:0000313" key="3">
    <source>
        <dbReference type="Proteomes" id="UP000239388"/>
    </source>
</evidence>
<comment type="caution">
    <text evidence="2">The sequence shown here is derived from an EMBL/GenBank/DDBJ whole genome shotgun (WGS) entry which is preliminary data.</text>
</comment>
<dbReference type="AlphaFoldDB" id="A0A2S8FM73"/>
<dbReference type="EMBL" id="PUIB01000018">
    <property type="protein sequence ID" value="PQO33130.1"/>
    <property type="molecule type" value="Genomic_DNA"/>
</dbReference>
<accession>A0A2S8FM73</accession>
<evidence type="ECO:0000313" key="2">
    <source>
        <dbReference type="EMBL" id="PQO33130.1"/>
    </source>
</evidence>
<protein>
    <submittedName>
        <fullName evidence="2">Uncharacterized protein</fullName>
    </submittedName>
</protein>
<sequence length="176" mass="20296">MELGLTQEVELSAPVIRLERITLMFFSGSIAVNYRLLVRIPATFIVVLKMLFVVCVVAQAQPPQGVAPEIEAAQLRIKLYEGQEYPLQRRLLDSKIKVANARVDSLERQLAEYEQFTKFKHSGPLFGQLEFVKVAQVEAKEELKNLTEEKNLLQRFHADKVRLMQLELEMLKRSLR</sequence>
<feature type="coiled-coil region" evidence="1">
    <location>
        <begin position="89"/>
        <end position="156"/>
    </location>
</feature>
<reference evidence="2 3" key="1">
    <citation type="submission" date="2018-02" db="EMBL/GenBank/DDBJ databases">
        <title>Comparative genomes isolates from brazilian mangrove.</title>
        <authorList>
            <person name="Araujo J.E."/>
            <person name="Taketani R.G."/>
            <person name="Silva M.C.P."/>
            <person name="Loureco M.V."/>
            <person name="Andreote F.D."/>
        </authorList>
    </citation>
    <scope>NUCLEOTIDE SEQUENCE [LARGE SCALE GENOMIC DNA]</scope>
    <source>
        <strain evidence="2 3">NAP PRIS-MGV</strain>
    </source>
</reference>